<dbReference type="Proteomes" id="UP000324629">
    <property type="component" value="Unassembled WGS sequence"/>
</dbReference>
<organism evidence="3 4">
    <name type="scientific">Paragonimus westermani</name>
    <dbReference type="NCBI Taxonomy" id="34504"/>
    <lineage>
        <taxon>Eukaryota</taxon>
        <taxon>Metazoa</taxon>
        <taxon>Spiralia</taxon>
        <taxon>Lophotrochozoa</taxon>
        <taxon>Platyhelminthes</taxon>
        <taxon>Trematoda</taxon>
        <taxon>Digenea</taxon>
        <taxon>Plagiorchiida</taxon>
        <taxon>Troglotremata</taxon>
        <taxon>Troglotrematidae</taxon>
        <taxon>Paragonimus</taxon>
    </lineage>
</organism>
<proteinExistence type="predicted"/>
<dbReference type="EMBL" id="QNGE01002158">
    <property type="protein sequence ID" value="KAA3676083.1"/>
    <property type="molecule type" value="Genomic_DNA"/>
</dbReference>
<keyword evidence="2" id="KW-0732">Signal</keyword>
<dbReference type="Pfam" id="PF14924">
    <property type="entry name" value="MAP10_N"/>
    <property type="match status" value="1"/>
</dbReference>
<feature type="chain" id="PRO_5023855170" evidence="2">
    <location>
        <begin position="23"/>
        <end position="289"/>
    </location>
</feature>
<feature type="non-terminal residue" evidence="3">
    <location>
        <position position="289"/>
    </location>
</feature>
<gene>
    <name evidence="3" type="ORF">DEA37_0014442</name>
</gene>
<name>A0A5J4NKQ6_9TREM</name>
<evidence type="ECO:0000256" key="1">
    <source>
        <dbReference type="SAM" id="MobiDB-lite"/>
    </source>
</evidence>
<evidence type="ECO:0000313" key="3">
    <source>
        <dbReference type="EMBL" id="KAA3676083.1"/>
    </source>
</evidence>
<keyword evidence="4" id="KW-1185">Reference proteome</keyword>
<evidence type="ECO:0000313" key="4">
    <source>
        <dbReference type="Proteomes" id="UP000324629"/>
    </source>
</evidence>
<dbReference type="AlphaFoldDB" id="A0A5J4NKQ6"/>
<feature type="signal peptide" evidence="2">
    <location>
        <begin position="1"/>
        <end position="22"/>
    </location>
</feature>
<feature type="region of interest" description="Disordered" evidence="1">
    <location>
        <begin position="231"/>
        <end position="258"/>
    </location>
</feature>
<protein>
    <submittedName>
        <fullName evidence="3">Uncharacterized protein</fullName>
    </submittedName>
</protein>
<sequence length="289" mass="32190">MLFSALYLNQMSFGLFMMEVAAWTVKLSPNIPSTEIGAIVKFLNFQPFEFFHGIRSFPESNLNSTFHVRHSKTALFRCDLNSLRTQLATTPLYVVVAQWPKNQSTEVTGTVDGQRLIGVVTISLNTFQIPLDEEESSTEGIKVNEISGTFVIRDLLGHRIGQIEMRIHLSRLPEQFTTNTQSILVGENDLEHRSCSEEELDETSDIAPIQPSAIHFHRSGMTIDTSSLANTKVPFSSRPQRIRGCSPPDRNSPCPEGNPSSTLLTVNCSEPAISEANLPTLRSLLKELQ</sequence>
<comment type="caution">
    <text evidence="3">The sequence shown here is derived from an EMBL/GenBank/DDBJ whole genome shotgun (WGS) entry which is preliminary data.</text>
</comment>
<accession>A0A5J4NKQ6</accession>
<reference evidence="3 4" key="1">
    <citation type="journal article" date="2019" name="Gigascience">
        <title>Whole-genome sequence of the oriental lung fluke Paragonimus westermani.</title>
        <authorList>
            <person name="Oey H."/>
            <person name="Zakrzewski M."/>
            <person name="Narain K."/>
            <person name="Devi K.R."/>
            <person name="Agatsuma T."/>
            <person name="Nawaratna S."/>
            <person name="Gobert G.N."/>
            <person name="Jones M.K."/>
            <person name="Ragan M.A."/>
            <person name="McManus D.P."/>
            <person name="Krause L."/>
        </authorList>
    </citation>
    <scope>NUCLEOTIDE SEQUENCE [LARGE SCALE GENOMIC DNA]</scope>
    <source>
        <strain evidence="3 4">IND2009</strain>
    </source>
</reference>
<evidence type="ECO:0000256" key="2">
    <source>
        <dbReference type="SAM" id="SignalP"/>
    </source>
</evidence>